<dbReference type="GO" id="GO:0022857">
    <property type="term" value="F:transmembrane transporter activity"/>
    <property type="evidence" value="ECO:0007669"/>
    <property type="project" value="InterPro"/>
</dbReference>
<feature type="transmembrane region" description="Helical" evidence="2">
    <location>
        <begin position="183"/>
        <end position="204"/>
    </location>
</feature>
<dbReference type="STRING" id="31234.E3LL75"/>
<feature type="transmembrane region" description="Helical" evidence="2">
    <location>
        <begin position="350"/>
        <end position="372"/>
    </location>
</feature>
<accession>E3LL75</accession>
<dbReference type="InterPro" id="IPR020846">
    <property type="entry name" value="MFS_dom"/>
</dbReference>
<dbReference type="EMBL" id="DS268410">
    <property type="protein sequence ID" value="EFO99880.1"/>
    <property type="molecule type" value="Genomic_DNA"/>
</dbReference>
<dbReference type="HOGENOM" id="CLU_001265_5_3_1"/>
<evidence type="ECO:0000313" key="5">
    <source>
        <dbReference type="Proteomes" id="UP000008281"/>
    </source>
</evidence>
<feature type="transmembrane region" description="Helical" evidence="2">
    <location>
        <begin position="148"/>
        <end position="171"/>
    </location>
</feature>
<evidence type="ECO:0000259" key="3">
    <source>
        <dbReference type="PROSITE" id="PS50850"/>
    </source>
</evidence>
<feature type="domain" description="Major facilitator superfamily (MFS) profile" evidence="3">
    <location>
        <begin position="51"/>
        <end position="487"/>
    </location>
</feature>
<dbReference type="AlphaFoldDB" id="E3LL75"/>
<organism evidence="5">
    <name type="scientific">Caenorhabditis remanei</name>
    <name type="common">Caenorhabditis vulgaris</name>
    <dbReference type="NCBI Taxonomy" id="31234"/>
    <lineage>
        <taxon>Eukaryota</taxon>
        <taxon>Metazoa</taxon>
        <taxon>Ecdysozoa</taxon>
        <taxon>Nematoda</taxon>
        <taxon>Chromadorea</taxon>
        <taxon>Rhabditida</taxon>
        <taxon>Rhabditina</taxon>
        <taxon>Rhabditomorpha</taxon>
        <taxon>Rhabditoidea</taxon>
        <taxon>Rhabditidae</taxon>
        <taxon>Peloderinae</taxon>
        <taxon>Caenorhabditis</taxon>
    </lineage>
</organism>
<evidence type="ECO:0000256" key="2">
    <source>
        <dbReference type="SAM" id="Phobius"/>
    </source>
</evidence>
<protein>
    <recommendedName>
        <fullName evidence="3">Major facilitator superfamily (MFS) profile domain-containing protein</fullName>
    </recommendedName>
</protein>
<keyword evidence="2" id="KW-0472">Membrane</keyword>
<feature type="transmembrane region" description="Helical" evidence="2">
    <location>
        <begin position="274"/>
        <end position="297"/>
    </location>
</feature>
<dbReference type="GO" id="GO:0016020">
    <property type="term" value="C:membrane"/>
    <property type="evidence" value="ECO:0007669"/>
    <property type="project" value="UniProtKB-SubCell"/>
</dbReference>
<dbReference type="OrthoDB" id="2985014at2759"/>
<dbReference type="Gene3D" id="1.20.1250.20">
    <property type="entry name" value="MFS general substrate transporter like domains"/>
    <property type="match status" value="2"/>
</dbReference>
<dbReference type="InterPro" id="IPR011701">
    <property type="entry name" value="MFS"/>
</dbReference>
<name>E3LL75_CAERE</name>
<dbReference type="OMA" id="PAKWTET"/>
<gene>
    <name evidence="4" type="ORF">CRE_18515</name>
</gene>
<keyword evidence="2" id="KW-0812">Transmembrane</keyword>
<dbReference type="InterPro" id="IPR036259">
    <property type="entry name" value="MFS_trans_sf"/>
</dbReference>
<evidence type="ECO:0000313" key="4">
    <source>
        <dbReference type="EMBL" id="EFO99880.1"/>
    </source>
</evidence>
<feature type="transmembrane region" description="Helical" evidence="2">
    <location>
        <begin position="317"/>
        <end position="338"/>
    </location>
</feature>
<dbReference type="InParanoid" id="E3LL75"/>
<keyword evidence="2" id="KW-1133">Transmembrane helix</keyword>
<feature type="transmembrane region" description="Helical" evidence="2">
    <location>
        <begin position="425"/>
        <end position="448"/>
    </location>
</feature>
<feature type="transmembrane region" description="Helical" evidence="2">
    <location>
        <begin position="216"/>
        <end position="237"/>
    </location>
</feature>
<sequence>MKIPITEQIIIKFMTVVFPESFFQTFFVEILLQSWNRTIPALIVLFVGFLCLASLCSNYLIINFTFICMKHDFSDGYIEHNGTIQSKYDYSTSEKKWILWSVAAGTIIGTIPLNTLYVKFGARNPFMIAGLASCASTALIPWSAKINFFMLILLRFIQGFAYSADFAAIGLMTVRWAPLSETATFLAVLTCFNGIASTITNFGTGLICESSLGWKWSYYLHAIAGLVLFALWFLVYIDHPQETKRVSDQELQKIQKNKSEAHLSKKCDVPYMKLVTSPIILCVWANAFFDLTAAIMFSTYVPVYLHEVLKFGITETGFYASLILGLSLPVRFVFALVSDKLKFISETAKIRIFNTVSVGVSGLFFASIGYVSKKLLFNMKIAEPIRFIPMEQRGWSLFCSIMTMCCIGVNSGGFYKSGVLHSRQFAHVVITAIQWMKCLALFVAPALVSVFVSEESNRLQWIWVFLVLGGCMIAINIISLFILTDQPAKWTETEEINEKL</sequence>
<feature type="transmembrane region" description="Helical" evidence="2">
    <location>
        <begin position="125"/>
        <end position="142"/>
    </location>
</feature>
<reference evidence="4" key="1">
    <citation type="submission" date="2007-07" db="EMBL/GenBank/DDBJ databases">
        <title>PCAP assembly of the Caenorhabditis remanei genome.</title>
        <authorList>
            <consortium name="The Caenorhabditis remanei Sequencing Consortium"/>
            <person name="Wilson R.K."/>
        </authorList>
    </citation>
    <scope>NUCLEOTIDE SEQUENCE [LARGE SCALE GENOMIC DNA]</scope>
    <source>
        <strain evidence="4">PB4641</strain>
    </source>
</reference>
<keyword evidence="5" id="KW-1185">Reference proteome</keyword>
<comment type="subcellular location">
    <subcellularLocation>
        <location evidence="1">Membrane</location>
        <topology evidence="1">Multi-pass membrane protein</topology>
    </subcellularLocation>
</comment>
<dbReference type="PANTHER" id="PTHR45757">
    <property type="entry name" value="PROTEIN CBG23364-RELATED"/>
    <property type="match status" value="1"/>
</dbReference>
<dbReference type="eggNOG" id="KOG2532">
    <property type="taxonomic scope" value="Eukaryota"/>
</dbReference>
<dbReference type="Pfam" id="PF07690">
    <property type="entry name" value="MFS_1"/>
    <property type="match status" value="1"/>
</dbReference>
<evidence type="ECO:0000256" key="1">
    <source>
        <dbReference type="ARBA" id="ARBA00004141"/>
    </source>
</evidence>
<feature type="transmembrane region" description="Helical" evidence="2">
    <location>
        <begin position="392"/>
        <end position="413"/>
    </location>
</feature>
<dbReference type="PANTHER" id="PTHR45757:SF9">
    <property type="entry name" value="MAJOR FACILITATOR SUPERFAMILY (MFS) PROFILE DOMAIN-CONTAINING PROTEIN"/>
    <property type="match status" value="1"/>
</dbReference>
<feature type="transmembrane region" description="Helical" evidence="2">
    <location>
        <begin position="41"/>
        <end position="62"/>
    </location>
</feature>
<proteinExistence type="predicted"/>
<dbReference type="FunCoup" id="E3LL75">
    <property type="interactions" value="21"/>
</dbReference>
<dbReference type="SUPFAM" id="SSF103473">
    <property type="entry name" value="MFS general substrate transporter"/>
    <property type="match status" value="1"/>
</dbReference>
<feature type="transmembrane region" description="Helical" evidence="2">
    <location>
        <begin position="460"/>
        <end position="483"/>
    </location>
</feature>
<dbReference type="Proteomes" id="UP000008281">
    <property type="component" value="Unassembled WGS sequence"/>
</dbReference>
<feature type="transmembrane region" description="Helical" evidence="2">
    <location>
        <begin position="97"/>
        <end position="118"/>
    </location>
</feature>
<dbReference type="PROSITE" id="PS50850">
    <property type="entry name" value="MFS"/>
    <property type="match status" value="1"/>
</dbReference>